<evidence type="ECO:0000313" key="14">
    <source>
        <dbReference type="EMBL" id="EXI69208.1"/>
    </source>
</evidence>
<keyword evidence="7 12" id="KW-0997">Cell inner membrane</keyword>
<evidence type="ECO:0000256" key="4">
    <source>
        <dbReference type="ARBA" id="ARBA00016461"/>
    </source>
</evidence>
<proteinExistence type="inferred from homology"/>
<name>A0A011MH30_9PROT</name>
<dbReference type="STRING" id="1454001.AW08_00415"/>
<dbReference type="NCBIfam" id="TIGR03141">
    <property type="entry name" value="cytochro_ccmD"/>
    <property type="match status" value="1"/>
</dbReference>
<dbReference type="Proteomes" id="UP000020218">
    <property type="component" value="Unassembled WGS sequence"/>
</dbReference>
<evidence type="ECO:0000256" key="13">
    <source>
        <dbReference type="SAM" id="MobiDB-lite"/>
    </source>
</evidence>
<feature type="compositionally biased region" description="Basic and acidic residues" evidence="13">
    <location>
        <begin position="55"/>
        <end position="67"/>
    </location>
</feature>
<gene>
    <name evidence="14" type="ORF">AW08_00415</name>
</gene>
<comment type="caution">
    <text evidence="14">The sequence shown here is derived from an EMBL/GenBank/DDBJ whole genome shotgun (WGS) entry which is preliminary data.</text>
</comment>
<accession>A0A011MH30</accession>
<evidence type="ECO:0000256" key="7">
    <source>
        <dbReference type="ARBA" id="ARBA00022519"/>
    </source>
</evidence>
<dbReference type="Pfam" id="PF04995">
    <property type="entry name" value="CcmD"/>
    <property type="match status" value="1"/>
</dbReference>
<evidence type="ECO:0000256" key="5">
    <source>
        <dbReference type="ARBA" id="ARBA00022448"/>
    </source>
</evidence>
<dbReference type="GO" id="GO:0017004">
    <property type="term" value="P:cytochrome complex assembly"/>
    <property type="evidence" value="ECO:0007669"/>
    <property type="project" value="UniProtKB-KW"/>
</dbReference>
<keyword evidence="6 12" id="KW-1003">Cell membrane</keyword>
<comment type="function">
    <text evidence="1 12">Required for the export of heme to the periplasm for the biogenesis of c-type cytochromes.</text>
</comment>
<evidence type="ECO:0000256" key="2">
    <source>
        <dbReference type="ARBA" id="ARBA00004377"/>
    </source>
</evidence>
<evidence type="ECO:0000256" key="8">
    <source>
        <dbReference type="ARBA" id="ARBA00022692"/>
    </source>
</evidence>
<keyword evidence="11 12" id="KW-0472">Membrane</keyword>
<feature type="transmembrane region" description="Helical" evidence="12">
    <location>
        <begin position="20"/>
        <end position="39"/>
    </location>
</feature>
<evidence type="ECO:0000256" key="9">
    <source>
        <dbReference type="ARBA" id="ARBA00022748"/>
    </source>
</evidence>
<dbReference type="AlphaFoldDB" id="A0A011MH30"/>
<protein>
    <recommendedName>
        <fullName evidence="4 12">Heme exporter protein D</fullName>
    </recommendedName>
</protein>
<dbReference type="PATRIC" id="fig|1454001.3.peg.378"/>
<dbReference type="InterPro" id="IPR007078">
    <property type="entry name" value="Haem_export_protD_CcmD"/>
</dbReference>
<keyword evidence="10 12" id="KW-1133">Transmembrane helix</keyword>
<evidence type="ECO:0000256" key="1">
    <source>
        <dbReference type="ARBA" id="ARBA00002442"/>
    </source>
</evidence>
<dbReference type="GO" id="GO:0015886">
    <property type="term" value="P:heme transport"/>
    <property type="evidence" value="ECO:0007669"/>
    <property type="project" value="InterPro"/>
</dbReference>
<organism evidence="14 15">
    <name type="scientific">Candidatus Accumulibacter adjunctus</name>
    <dbReference type="NCBI Taxonomy" id="1454001"/>
    <lineage>
        <taxon>Bacteria</taxon>
        <taxon>Pseudomonadati</taxon>
        <taxon>Pseudomonadota</taxon>
        <taxon>Betaproteobacteria</taxon>
        <taxon>Candidatus Accumulibacter</taxon>
    </lineage>
</organism>
<feature type="region of interest" description="Disordered" evidence="13">
    <location>
        <begin position="55"/>
        <end position="76"/>
    </location>
</feature>
<keyword evidence="8 12" id="KW-0812">Transmembrane</keyword>
<sequence length="76" mass="8699">MIHWNSLAEFLAMGRHGPYVWGSLLVMVLLMVAEPMLLLRGRSRLIARLRRQHRAEAAERGQARAGDRSMANWSND</sequence>
<evidence type="ECO:0000256" key="11">
    <source>
        <dbReference type="ARBA" id="ARBA00023136"/>
    </source>
</evidence>
<keyword evidence="9 12" id="KW-0201">Cytochrome c-type biogenesis</keyword>
<evidence type="ECO:0000256" key="12">
    <source>
        <dbReference type="RuleBase" id="RU363101"/>
    </source>
</evidence>
<keyword evidence="5 12" id="KW-0813">Transport</keyword>
<evidence type="ECO:0000313" key="15">
    <source>
        <dbReference type="Proteomes" id="UP000020218"/>
    </source>
</evidence>
<dbReference type="EMBL" id="JFAX01000002">
    <property type="protein sequence ID" value="EXI69208.1"/>
    <property type="molecule type" value="Genomic_DNA"/>
</dbReference>
<comment type="similarity">
    <text evidence="3 12">Belongs to the CcmD/CycX/HelD family.</text>
</comment>
<dbReference type="GO" id="GO:0005886">
    <property type="term" value="C:plasma membrane"/>
    <property type="evidence" value="ECO:0007669"/>
    <property type="project" value="UniProtKB-SubCell"/>
</dbReference>
<evidence type="ECO:0000256" key="10">
    <source>
        <dbReference type="ARBA" id="ARBA00022989"/>
    </source>
</evidence>
<evidence type="ECO:0000256" key="3">
    <source>
        <dbReference type="ARBA" id="ARBA00008741"/>
    </source>
</evidence>
<reference evidence="14" key="1">
    <citation type="submission" date="2014-02" db="EMBL/GenBank/DDBJ databases">
        <title>Expanding our view of genomic diversity in Candidatus Accumulibacter clades.</title>
        <authorList>
            <person name="Skennerton C.T."/>
            <person name="Barr J.J."/>
            <person name="Slater F.R."/>
            <person name="Bond P.L."/>
            <person name="Tyson G.W."/>
        </authorList>
    </citation>
    <scope>NUCLEOTIDE SEQUENCE [LARGE SCALE GENOMIC DNA]</scope>
</reference>
<evidence type="ECO:0000256" key="6">
    <source>
        <dbReference type="ARBA" id="ARBA00022475"/>
    </source>
</evidence>
<comment type="subcellular location">
    <subcellularLocation>
        <location evidence="2 12">Cell inner membrane</location>
        <topology evidence="2 12">Single-pass membrane protein</topology>
    </subcellularLocation>
</comment>
<keyword evidence="15" id="KW-1185">Reference proteome</keyword>